<evidence type="ECO:0000256" key="4">
    <source>
        <dbReference type="ARBA" id="ARBA00023136"/>
    </source>
</evidence>
<sequence>MSGSRAGGEDPGLQAERTLLSWQRTVASLVVVAALYLRDPGVLVVAGTHRQVDGRLLVVGLLLAAAGVLIAVLRVRWRRTRHGVLDHRTGAPPAPLAPPWLIVAVSGIVVGLGVAVLADVGLGWTGVPP</sequence>
<comment type="subcellular location">
    <subcellularLocation>
        <location evidence="1">Endomembrane system</location>
        <topology evidence="1">Multi-pass membrane protein</topology>
    </subcellularLocation>
</comment>
<protein>
    <submittedName>
        <fullName evidence="7">DUF202 domain-containing protein</fullName>
    </submittedName>
</protein>
<proteinExistence type="predicted"/>
<keyword evidence="8" id="KW-1185">Reference proteome</keyword>
<evidence type="ECO:0000259" key="6">
    <source>
        <dbReference type="Pfam" id="PF02656"/>
    </source>
</evidence>
<reference evidence="8" key="1">
    <citation type="submission" date="2023-07" db="EMBL/GenBank/DDBJ databases">
        <title>Novel species in the genus Lipingzhangella isolated from Sambhar Salt Lake.</title>
        <authorList>
            <person name="Jiya N."/>
            <person name="Kajale S."/>
            <person name="Sharma A."/>
        </authorList>
    </citation>
    <scope>NUCLEOTIDE SEQUENCE [LARGE SCALE GENOMIC DNA]</scope>
    <source>
        <strain evidence="8">LS1_29</strain>
    </source>
</reference>
<dbReference type="Pfam" id="PF02656">
    <property type="entry name" value="DUF202"/>
    <property type="match status" value="1"/>
</dbReference>
<evidence type="ECO:0000256" key="2">
    <source>
        <dbReference type="ARBA" id="ARBA00022692"/>
    </source>
</evidence>
<dbReference type="EMBL" id="JAVLVT010000003">
    <property type="protein sequence ID" value="MDS1270054.1"/>
    <property type="molecule type" value="Genomic_DNA"/>
</dbReference>
<evidence type="ECO:0000256" key="1">
    <source>
        <dbReference type="ARBA" id="ARBA00004127"/>
    </source>
</evidence>
<dbReference type="Proteomes" id="UP001250214">
    <property type="component" value="Unassembled WGS sequence"/>
</dbReference>
<organism evidence="7 8">
    <name type="scientific">Lipingzhangella rawalii</name>
    <dbReference type="NCBI Taxonomy" id="2055835"/>
    <lineage>
        <taxon>Bacteria</taxon>
        <taxon>Bacillati</taxon>
        <taxon>Actinomycetota</taxon>
        <taxon>Actinomycetes</taxon>
        <taxon>Streptosporangiales</taxon>
        <taxon>Nocardiopsidaceae</taxon>
        <taxon>Lipingzhangella</taxon>
    </lineage>
</organism>
<feature type="domain" description="DUF202" evidence="6">
    <location>
        <begin position="10"/>
        <end position="82"/>
    </location>
</feature>
<keyword evidence="2 5" id="KW-0812">Transmembrane</keyword>
<dbReference type="RefSeq" id="WP_310911598.1">
    <property type="nucleotide sequence ID" value="NZ_JAVLVT010000003.1"/>
</dbReference>
<keyword evidence="4 5" id="KW-0472">Membrane</keyword>
<keyword evidence="3 5" id="KW-1133">Transmembrane helix</keyword>
<feature type="transmembrane region" description="Helical" evidence="5">
    <location>
        <begin position="57"/>
        <end position="75"/>
    </location>
</feature>
<gene>
    <name evidence="7" type="ORF">RIF23_07085</name>
</gene>
<evidence type="ECO:0000256" key="3">
    <source>
        <dbReference type="ARBA" id="ARBA00022989"/>
    </source>
</evidence>
<feature type="transmembrane region" description="Helical" evidence="5">
    <location>
        <begin position="96"/>
        <end position="118"/>
    </location>
</feature>
<dbReference type="InterPro" id="IPR003807">
    <property type="entry name" value="DUF202"/>
</dbReference>
<comment type="caution">
    <text evidence="7">The sequence shown here is derived from an EMBL/GenBank/DDBJ whole genome shotgun (WGS) entry which is preliminary data.</text>
</comment>
<name>A0ABU2H5C0_9ACTN</name>
<evidence type="ECO:0000256" key="5">
    <source>
        <dbReference type="SAM" id="Phobius"/>
    </source>
</evidence>
<evidence type="ECO:0000313" key="8">
    <source>
        <dbReference type="Proteomes" id="UP001250214"/>
    </source>
</evidence>
<evidence type="ECO:0000313" key="7">
    <source>
        <dbReference type="EMBL" id="MDS1270054.1"/>
    </source>
</evidence>
<accession>A0ABU2H5C0</accession>